<sequence>MKPMSEYQLAILMALQAKPIYAGTVPREVLARRHRRNKAARIARRAHRKGN</sequence>
<dbReference type="RefSeq" id="WP_376979142.1">
    <property type="nucleotide sequence ID" value="NZ_JBHLSV010000005.1"/>
</dbReference>
<dbReference type="EMBL" id="JBHLSV010000005">
    <property type="protein sequence ID" value="MFC0673514.1"/>
    <property type="molecule type" value="Genomic_DNA"/>
</dbReference>
<proteinExistence type="predicted"/>
<gene>
    <name evidence="1" type="ORF">ACFFF6_06050</name>
</gene>
<reference evidence="1 2" key="1">
    <citation type="submission" date="2024-09" db="EMBL/GenBank/DDBJ databases">
        <authorList>
            <person name="Sun Q."/>
            <person name="Mori K."/>
        </authorList>
    </citation>
    <scope>NUCLEOTIDE SEQUENCE [LARGE SCALE GENOMIC DNA]</scope>
    <source>
        <strain evidence="1 2">CICC 10874</strain>
    </source>
</reference>
<keyword evidence="2" id="KW-1185">Reference proteome</keyword>
<evidence type="ECO:0000313" key="2">
    <source>
        <dbReference type="Proteomes" id="UP001589793"/>
    </source>
</evidence>
<accession>A0ABV6R948</accession>
<name>A0ABV6R948_9MICO</name>
<organism evidence="1 2">
    <name type="scientific">Brachybacterium hainanense</name>
    <dbReference type="NCBI Taxonomy" id="1541174"/>
    <lineage>
        <taxon>Bacteria</taxon>
        <taxon>Bacillati</taxon>
        <taxon>Actinomycetota</taxon>
        <taxon>Actinomycetes</taxon>
        <taxon>Micrococcales</taxon>
        <taxon>Dermabacteraceae</taxon>
        <taxon>Brachybacterium</taxon>
    </lineage>
</organism>
<evidence type="ECO:0000313" key="1">
    <source>
        <dbReference type="EMBL" id="MFC0673514.1"/>
    </source>
</evidence>
<comment type="caution">
    <text evidence="1">The sequence shown here is derived from an EMBL/GenBank/DDBJ whole genome shotgun (WGS) entry which is preliminary data.</text>
</comment>
<dbReference type="Proteomes" id="UP001589793">
    <property type="component" value="Unassembled WGS sequence"/>
</dbReference>
<protein>
    <submittedName>
        <fullName evidence="1">Uncharacterized protein</fullName>
    </submittedName>
</protein>